<keyword evidence="3" id="KW-1185">Reference proteome</keyword>
<dbReference type="AlphaFoldDB" id="A0A1A8Y1I5"/>
<name>A0A1A8Y1I5_9PROT</name>
<reference evidence="3" key="1">
    <citation type="submission" date="2016-06" db="EMBL/GenBank/DDBJ databases">
        <authorList>
            <person name="McIlroy S.J."/>
            <person name="Karst S.M."/>
            <person name="Albertsen M."/>
        </authorList>
    </citation>
    <scope>NUCLEOTIDE SEQUENCE [LARGE SCALE GENOMIC DNA]</scope>
</reference>
<dbReference type="RefSeq" id="WP_186409289.1">
    <property type="nucleotide sequence ID" value="NZ_FLQX01000174.1"/>
</dbReference>
<evidence type="ECO:0008006" key="4">
    <source>
        <dbReference type="Google" id="ProtNLM"/>
    </source>
</evidence>
<dbReference type="EMBL" id="FLQX01000174">
    <property type="protein sequence ID" value="SBT10238.1"/>
    <property type="molecule type" value="Genomic_DNA"/>
</dbReference>
<dbReference type="CDD" id="cd09030">
    <property type="entry name" value="DUF1425"/>
    <property type="match status" value="1"/>
</dbReference>
<dbReference type="Proteomes" id="UP000199169">
    <property type="component" value="Unassembled WGS sequence"/>
</dbReference>
<sequence>MQGLFGAFRPIPLAACFLALAPMLASGANQASSSVGHGYATLTPDVSAAIGISDLRATRQDRLLRVQADLKNASAYTRQVYYRFEWLDHQGLAVWDDEPWKPLIVYGNSRQTISVSSPSFKATSFRLVVQSPN</sequence>
<dbReference type="Gene3D" id="2.60.40.3230">
    <property type="match status" value="1"/>
</dbReference>
<feature type="chain" id="PRO_5008381928" description="DUF1425 domain-containing protein" evidence="1">
    <location>
        <begin position="28"/>
        <end position="133"/>
    </location>
</feature>
<dbReference type="InterPro" id="IPR010824">
    <property type="entry name" value="DUF1425"/>
</dbReference>
<protein>
    <recommendedName>
        <fullName evidence="4">DUF1425 domain-containing protein</fullName>
    </recommendedName>
</protein>
<dbReference type="Pfam" id="PF07233">
    <property type="entry name" value="DUF1425"/>
    <property type="match status" value="1"/>
</dbReference>
<dbReference type="InterPro" id="IPR038483">
    <property type="entry name" value="YcfL-like_sf"/>
</dbReference>
<evidence type="ECO:0000313" key="2">
    <source>
        <dbReference type="EMBL" id="SBT10238.1"/>
    </source>
</evidence>
<proteinExistence type="predicted"/>
<dbReference type="STRING" id="1860102.ACCAA_920022"/>
<keyword evidence="1" id="KW-0732">Signal</keyword>
<feature type="signal peptide" evidence="1">
    <location>
        <begin position="1"/>
        <end position="27"/>
    </location>
</feature>
<evidence type="ECO:0000256" key="1">
    <source>
        <dbReference type="SAM" id="SignalP"/>
    </source>
</evidence>
<accession>A0A1A8Y1I5</accession>
<evidence type="ECO:0000313" key="3">
    <source>
        <dbReference type="Proteomes" id="UP000199169"/>
    </source>
</evidence>
<organism evidence="2 3">
    <name type="scientific">Candidatus Accumulibacter aalborgensis</name>
    <dbReference type="NCBI Taxonomy" id="1860102"/>
    <lineage>
        <taxon>Bacteria</taxon>
        <taxon>Pseudomonadati</taxon>
        <taxon>Pseudomonadota</taxon>
        <taxon>Betaproteobacteria</taxon>
        <taxon>Candidatus Accumulibacter</taxon>
    </lineage>
</organism>
<gene>
    <name evidence="2" type="ORF">ACCAA_920022</name>
</gene>